<name>A0ABQ1MWC4_9BACT</name>
<organism evidence="1 2">
    <name type="scientific">Belliella aquatica</name>
    <dbReference type="NCBI Taxonomy" id="1323734"/>
    <lineage>
        <taxon>Bacteria</taxon>
        <taxon>Pseudomonadati</taxon>
        <taxon>Bacteroidota</taxon>
        <taxon>Cytophagia</taxon>
        <taxon>Cytophagales</taxon>
        <taxon>Cyclobacteriaceae</taxon>
        <taxon>Belliella</taxon>
    </lineage>
</organism>
<accession>A0ABQ1MWC4</accession>
<gene>
    <name evidence="1" type="ORF">GCM10010993_28550</name>
</gene>
<dbReference type="Proteomes" id="UP000635885">
    <property type="component" value="Unassembled WGS sequence"/>
</dbReference>
<evidence type="ECO:0000313" key="2">
    <source>
        <dbReference type="Proteomes" id="UP000635885"/>
    </source>
</evidence>
<comment type="caution">
    <text evidence="1">The sequence shown here is derived from an EMBL/GenBank/DDBJ whole genome shotgun (WGS) entry which is preliminary data.</text>
</comment>
<sequence length="154" mass="18137">MIMDKASNRFQDRQLKLIDFQDRVLIVCPRCTQMAQATADYESKIAKLICGHCGFNQQKSTMLDQKANLITSAEYYFEADLWLSSSYKEHQFSAYNEAHLLYLEEFIRADIRENRDRKFFTMVEKLPKWMISSKNRLSILKLIQALKKKIPPTT</sequence>
<keyword evidence="2" id="KW-1185">Reference proteome</keyword>
<evidence type="ECO:0000313" key="1">
    <source>
        <dbReference type="EMBL" id="GGC48335.1"/>
    </source>
</evidence>
<protein>
    <recommendedName>
        <fullName evidence="3">TFIIB-type zinc ribbon-containing protein</fullName>
    </recommendedName>
</protein>
<dbReference type="EMBL" id="BMFD01000012">
    <property type="protein sequence ID" value="GGC48335.1"/>
    <property type="molecule type" value="Genomic_DNA"/>
</dbReference>
<proteinExistence type="predicted"/>
<reference evidence="2" key="1">
    <citation type="journal article" date="2019" name="Int. J. Syst. Evol. Microbiol.">
        <title>The Global Catalogue of Microorganisms (GCM) 10K type strain sequencing project: providing services to taxonomists for standard genome sequencing and annotation.</title>
        <authorList>
            <consortium name="The Broad Institute Genomics Platform"/>
            <consortium name="The Broad Institute Genome Sequencing Center for Infectious Disease"/>
            <person name="Wu L."/>
            <person name="Ma J."/>
        </authorList>
    </citation>
    <scope>NUCLEOTIDE SEQUENCE [LARGE SCALE GENOMIC DNA]</scope>
    <source>
        <strain evidence="2">CGMCC 1.12479</strain>
    </source>
</reference>
<evidence type="ECO:0008006" key="3">
    <source>
        <dbReference type="Google" id="ProtNLM"/>
    </source>
</evidence>